<feature type="compositionally biased region" description="Acidic residues" evidence="1">
    <location>
        <begin position="90"/>
        <end position="101"/>
    </location>
</feature>
<keyword evidence="2" id="KW-0812">Transmembrane</keyword>
<dbReference type="OrthoDB" id="5427070at2759"/>
<protein>
    <submittedName>
        <fullName evidence="3">Uncharacterized protein</fullName>
    </submittedName>
</protein>
<dbReference type="Proteomes" id="UP000800092">
    <property type="component" value="Unassembled WGS sequence"/>
</dbReference>
<keyword evidence="2" id="KW-0472">Membrane</keyword>
<reference evidence="3" key="1">
    <citation type="journal article" date="2020" name="Stud. Mycol.">
        <title>101 Dothideomycetes genomes: a test case for predicting lifestyles and emergence of pathogens.</title>
        <authorList>
            <person name="Haridas S."/>
            <person name="Albert R."/>
            <person name="Binder M."/>
            <person name="Bloem J."/>
            <person name="Labutti K."/>
            <person name="Salamov A."/>
            <person name="Andreopoulos B."/>
            <person name="Baker S."/>
            <person name="Barry K."/>
            <person name="Bills G."/>
            <person name="Bluhm B."/>
            <person name="Cannon C."/>
            <person name="Castanera R."/>
            <person name="Culley D."/>
            <person name="Daum C."/>
            <person name="Ezra D."/>
            <person name="Gonzalez J."/>
            <person name="Henrissat B."/>
            <person name="Kuo A."/>
            <person name="Liang C."/>
            <person name="Lipzen A."/>
            <person name="Lutzoni F."/>
            <person name="Magnuson J."/>
            <person name="Mondo S."/>
            <person name="Nolan M."/>
            <person name="Ohm R."/>
            <person name="Pangilinan J."/>
            <person name="Park H.-J."/>
            <person name="Ramirez L."/>
            <person name="Alfaro M."/>
            <person name="Sun H."/>
            <person name="Tritt A."/>
            <person name="Yoshinaga Y."/>
            <person name="Zwiers L.-H."/>
            <person name="Turgeon B."/>
            <person name="Goodwin S."/>
            <person name="Spatafora J."/>
            <person name="Crous P."/>
            <person name="Grigoriev I."/>
        </authorList>
    </citation>
    <scope>NUCLEOTIDE SEQUENCE</scope>
    <source>
        <strain evidence="3">Tuck. ex Michener</strain>
    </source>
</reference>
<evidence type="ECO:0000256" key="2">
    <source>
        <dbReference type="SAM" id="Phobius"/>
    </source>
</evidence>
<evidence type="ECO:0000313" key="4">
    <source>
        <dbReference type="Proteomes" id="UP000800092"/>
    </source>
</evidence>
<evidence type="ECO:0000256" key="1">
    <source>
        <dbReference type="SAM" id="MobiDB-lite"/>
    </source>
</evidence>
<keyword evidence="4" id="KW-1185">Reference proteome</keyword>
<feature type="transmembrane region" description="Helical" evidence="2">
    <location>
        <begin position="12"/>
        <end position="33"/>
    </location>
</feature>
<keyword evidence="2" id="KW-1133">Transmembrane helix</keyword>
<organism evidence="3 4">
    <name type="scientific">Viridothelium virens</name>
    <name type="common">Speckled blister lichen</name>
    <name type="synonym">Trypethelium virens</name>
    <dbReference type="NCBI Taxonomy" id="1048519"/>
    <lineage>
        <taxon>Eukaryota</taxon>
        <taxon>Fungi</taxon>
        <taxon>Dikarya</taxon>
        <taxon>Ascomycota</taxon>
        <taxon>Pezizomycotina</taxon>
        <taxon>Dothideomycetes</taxon>
        <taxon>Dothideomycetes incertae sedis</taxon>
        <taxon>Trypetheliales</taxon>
        <taxon>Trypetheliaceae</taxon>
        <taxon>Viridothelium</taxon>
    </lineage>
</organism>
<sequence>MAGLTAVLKTVFIPAVISLALYLSLTYAILPFIRRYRHKYNQYLPLNTISDRTSSFRQRLSDALMSFLLPSSWRRGRHRTVVDGSSPNQPEEELFDEEEGEGMVGFEIDQRRREALDQGRSGGGEEQRRLSRDLEEGFKDDSDEEQEARSSR</sequence>
<proteinExistence type="predicted"/>
<evidence type="ECO:0000313" key="3">
    <source>
        <dbReference type="EMBL" id="KAF2238300.1"/>
    </source>
</evidence>
<gene>
    <name evidence="3" type="ORF">EV356DRAFT_564020</name>
</gene>
<dbReference type="AlphaFoldDB" id="A0A6A6HLF1"/>
<feature type="region of interest" description="Disordered" evidence="1">
    <location>
        <begin position="78"/>
        <end position="152"/>
    </location>
</feature>
<feature type="compositionally biased region" description="Basic and acidic residues" evidence="1">
    <location>
        <begin position="108"/>
        <end position="140"/>
    </location>
</feature>
<dbReference type="EMBL" id="ML991776">
    <property type="protein sequence ID" value="KAF2238300.1"/>
    <property type="molecule type" value="Genomic_DNA"/>
</dbReference>
<accession>A0A6A6HLF1</accession>
<name>A0A6A6HLF1_VIRVR</name>